<comment type="caution">
    <text evidence="5">The sequence shown here is derived from an EMBL/GenBank/DDBJ whole genome shotgun (WGS) entry which is preliminary data.</text>
</comment>
<dbReference type="EMBL" id="CAJEWN010000086">
    <property type="protein sequence ID" value="CAD2161558.1"/>
    <property type="molecule type" value="Genomic_DNA"/>
</dbReference>
<protein>
    <submittedName>
        <fullName evidence="5">Uncharacterized protein</fullName>
    </submittedName>
</protein>
<feature type="compositionally biased region" description="Basic and acidic residues" evidence="4">
    <location>
        <begin position="536"/>
        <end position="547"/>
    </location>
</feature>
<dbReference type="Pfam" id="PF12796">
    <property type="entry name" value="Ank_2"/>
    <property type="match status" value="2"/>
</dbReference>
<reference evidence="5 6" key="1">
    <citation type="submission" date="2020-08" db="EMBL/GenBank/DDBJ databases">
        <authorList>
            <person name="Koutsovoulos G."/>
            <person name="Danchin GJ E."/>
        </authorList>
    </citation>
    <scope>NUCLEOTIDE SEQUENCE [LARGE SCALE GENOMIC DNA]</scope>
</reference>
<evidence type="ECO:0000313" key="5">
    <source>
        <dbReference type="EMBL" id="CAD2161558.1"/>
    </source>
</evidence>
<feature type="compositionally biased region" description="Low complexity" evidence="4">
    <location>
        <begin position="593"/>
        <end position="604"/>
    </location>
</feature>
<dbReference type="OrthoDB" id="539213at2759"/>
<name>A0A6V7UMH4_MELEN</name>
<organism evidence="5 6">
    <name type="scientific">Meloidogyne enterolobii</name>
    <name type="common">Root-knot nematode worm</name>
    <name type="synonym">Meloidogyne mayaguensis</name>
    <dbReference type="NCBI Taxonomy" id="390850"/>
    <lineage>
        <taxon>Eukaryota</taxon>
        <taxon>Metazoa</taxon>
        <taxon>Ecdysozoa</taxon>
        <taxon>Nematoda</taxon>
        <taxon>Chromadorea</taxon>
        <taxon>Rhabditida</taxon>
        <taxon>Tylenchina</taxon>
        <taxon>Tylenchomorpha</taxon>
        <taxon>Tylenchoidea</taxon>
        <taxon>Meloidogynidae</taxon>
        <taxon>Meloidogyninae</taxon>
        <taxon>Meloidogyne</taxon>
    </lineage>
</organism>
<feature type="region of interest" description="Disordered" evidence="4">
    <location>
        <begin position="361"/>
        <end position="383"/>
    </location>
</feature>
<keyword evidence="2 3" id="KW-0040">ANK repeat</keyword>
<feature type="repeat" description="ANK" evidence="3">
    <location>
        <begin position="48"/>
        <end position="80"/>
    </location>
</feature>
<dbReference type="Gene3D" id="1.25.40.20">
    <property type="entry name" value="Ankyrin repeat-containing domain"/>
    <property type="match status" value="2"/>
</dbReference>
<dbReference type="PROSITE" id="PS50297">
    <property type="entry name" value="ANK_REP_REGION"/>
    <property type="match status" value="2"/>
</dbReference>
<feature type="region of interest" description="Disordered" evidence="4">
    <location>
        <begin position="536"/>
        <end position="604"/>
    </location>
</feature>
<accession>A0A6V7UMH4</accession>
<dbReference type="InterPro" id="IPR036770">
    <property type="entry name" value="Ankyrin_rpt-contain_sf"/>
</dbReference>
<evidence type="ECO:0000256" key="2">
    <source>
        <dbReference type="ARBA" id="ARBA00023043"/>
    </source>
</evidence>
<gene>
    <name evidence="5" type="ORF">MENT_LOCUS14935</name>
</gene>
<evidence type="ECO:0000313" key="6">
    <source>
        <dbReference type="Proteomes" id="UP000580250"/>
    </source>
</evidence>
<dbReference type="PANTHER" id="PTHR24171">
    <property type="entry name" value="ANKYRIN REPEAT DOMAIN-CONTAINING PROTEIN 39-RELATED"/>
    <property type="match status" value="1"/>
</dbReference>
<evidence type="ECO:0000256" key="1">
    <source>
        <dbReference type="ARBA" id="ARBA00022737"/>
    </source>
</evidence>
<dbReference type="AlphaFoldDB" id="A0A6V7UMH4"/>
<evidence type="ECO:0000256" key="3">
    <source>
        <dbReference type="PROSITE-ProRule" id="PRU00023"/>
    </source>
</evidence>
<proteinExistence type="predicted"/>
<dbReference type="Proteomes" id="UP000580250">
    <property type="component" value="Unassembled WGS sequence"/>
</dbReference>
<dbReference type="PROSITE" id="PS50088">
    <property type="entry name" value="ANK_REPEAT"/>
    <property type="match status" value="3"/>
</dbReference>
<feature type="compositionally biased region" description="Polar residues" evidence="4">
    <location>
        <begin position="582"/>
        <end position="591"/>
    </location>
</feature>
<feature type="compositionally biased region" description="Polar residues" evidence="4">
    <location>
        <begin position="365"/>
        <end position="383"/>
    </location>
</feature>
<keyword evidence="1" id="KW-0677">Repeat</keyword>
<sequence>MSGKKGADWFEESERDKMNMLESCKRGNLNEVAKYLNGGIDVDEEDDDGVTALQIAAAKGHRRLVEFLIKEGASLERANYAGMTPFLHACREGHQDIVTLLANYGANAHSLSGLGVSAMALACAGRHLAVVRTLKSLNVAVDPKPSVRLHQIAPTPYMVAFFEMDIQICGFLKQQNAHIWHQIKRLDGLDVIRMGQLLRLPEILMRLNYTENTLQEPPKKIDIRIIIQNGNEQELTKLIKDGEVPNCLQYGLTPLMYAAVSGQLLCAEILLKVGKGGIVDAQENVLGMTALMFAVVAGESQMVQLLLRYLANPRILSTTKEPFSALDLAMYSEINRECMEQLCIHWLKKGGSKMTGIITRPREGSASSQSALKNQQETPSTTSYRGAITPARLRKALESIGKNLMGLGNAEETNLNNNQIKEDFGGINNNNNNQQTTSILKLASENVNQLIEGPARFVLAEHILRGDARPPDPKKSSADDLVLMARQMAISWMTKGHSLVPIPSKNIGRNILVEEGEEKDSDGLYSAAQRNAEKELFKTKHRYEPSRKHSSKSTTSRVMRNATQKSPQIDPQRIMRKAPHRLSQQKSSPQGCASDSGSGASLNSNNNQTQWEIHQVVIQCLLLIQILPVLPPKLPPKIFFIFPNI</sequence>
<dbReference type="SMART" id="SM00248">
    <property type="entry name" value="ANK"/>
    <property type="match status" value="5"/>
</dbReference>
<dbReference type="SUPFAM" id="SSF48403">
    <property type="entry name" value="Ankyrin repeat"/>
    <property type="match status" value="1"/>
</dbReference>
<evidence type="ECO:0000256" key="4">
    <source>
        <dbReference type="SAM" id="MobiDB-lite"/>
    </source>
</evidence>
<feature type="repeat" description="ANK" evidence="3">
    <location>
        <begin position="286"/>
        <end position="318"/>
    </location>
</feature>
<dbReference type="InterPro" id="IPR002110">
    <property type="entry name" value="Ankyrin_rpt"/>
</dbReference>
<dbReference type="PANTHER" id="PTHR24171:SF9">
    <property type="entry name" value="ANKYRIN REPEAT DOMAIN-CONTAINING PROTEIN 39"/>
    <property type="match status" value="1"/>
</dbReference>
<feature type="repeat" description="ANK" evidence="3">
    <location>
        <begin position="81"/>
        <end position="113"/>
    </location>
</feature>